<dbReference type="Proteomes" id="UP000236000">
    <property type="component" value="Unassembled WGS sequence"/>
</dbReference>
<evidence type="ECO:0000313" key="5">
    <source>
        <dbReference type="EMBL" id="PNC19428.1"/>
    </source>
</evidence>
<feature type="domain" description="HIT" evidence="4">
    <location>
        <begin position="5"/>
        <end position="114"/>
    </location>
</feature>
<dbReference type="InterPro" id="IPR011146">
    <property type="entry name" value="HIT-like"/>
</dbReference>
<dbReference type="RefSeq" id="WP_102712347.1">
    <property type="nucleotide sequence ID" value="NZ_CABMLK010000002.1"/>
</dbReference>
<dbReference type="CDD" id="cd01276">
    <property type="entry name" value="PKCI_related"/>
    <property type="match status" value="1"/>
</dbReference>
<organism evidence="5 6">
    <name type="scientific">Akkermansia muciniphila</name>
    <dbReference type="NCBI Taxonomy" id="239935"/>
    <lineage>
        <taxon>Bacteria</taxon>
        <taxon>Pseudomonadati</taxon>
        <taxon>Verrucomicrobiota</taxon>
        <taxon>Verrucomicrobiia</taxon>
        <taxon>Verrucomicrobiales</taxon>
        <taxon>Akkermansiaceae</taxon>
        <taxon>Akkermansia</taxon>
    </lineage>
</organism>
<reference evidence="5 6" key="1">
    <citation type="journal article" date="2017" name="BMC Genomics">
        <title>Genome sequencing of 39 Akkermansia muciniphila isolates reveals its population structure, genomic and functional diverisity, and global distribution in mammalian gut microbiotas.</title>
        <authorList>
            <person name="Guo X."/>
            <person name="Li S."/>
            <person name="Zhang J."/>
            <person name="Wu F."/>
            <person name="Li X."/>
            <person name="Wu D."/>
            <person name="Zhang M."/>
            <person name="Ou Z."/>
            <person name="Jie Z."/>
            <person name="Yan Q."/>
            <person name="Li P."/>
            <person name="Yi J."/>
            <person name="Peng Y."/>
        </authorList>
    </citation>
    <scope>NUCLEOTIDE SEQUENCE [LARGE SCALE GENOMIC DNA]</scope>
    <source>
        <strain evidence="5 6">GP24</strain>
    </source>
</reference>
<protein>
    <submittedName>
        <fullName evidence="5">Histidine triad nucleotide-binding protein</fullName>
    </submittedName>
</protein>
<proteinExistence type="predicted"/>
<dbReference type="SUPFAM" id="SSF54197">
    <property type="entry name" value="HIT-like"/>
    <property type="match status" value="1"/>
</dbReference>
<comment type="caution">
    <text evidence="5">The sequence shown here is derived from an EMBL/GenBank/DDBJ whole genome shotgun (WGS) entry which is preliminary data.</text>
</comment>
<dbReference type="PRINTS" id="PR00332">
    <property type="entry name" value="HISTRIAD"/>
</dbReference>
<evidence type="ECO:0000256" key="1">
    <source>
        <dbReference type="PIRSR" id="PIRSR601310-1"/>
    </source>
</evidence>
<dbReference type="Pfam" id="PF01230">
    <property type="entry name" value="HIT"/>
    <property type="match status" value="1"/>
</dbReference>
<dbReference type="PROSITE" id="PS51084">
    <property type="entry name" value="HIT_2"/>
    <property type="match status" value="1"/>
</dbReference>
<sequence length="114" mass="12404">MAATLFEKICSGDIPADIVYQDEQCVCFRDISPQAPEHLLLVPRKPIPRLSEAGEEDGALLGHMMLAAGRIARSLGMDQNGFRLVINNGPDAGEAVPHLHMHLLAGRKLEWPPG</sequence>
<dbReference type="InterPro" id="IPR001310">
    <property type="entry name" value="Histidine_triad_HIT"/>
</dbReference>
<dbReference type="AlphaFoldDB" id="A0A2N8HFU7"/>
<accession>A0A2N8HFU7</accession>
<name>A0A2N8HFU7_9BACT</name>
<feature type="short sequence motif" description="Histidine triad motif" evidence="2 3">
    <location>
        <begin position="98"/>
        <end position="102"/>
    </location>
</feature>
<evidence type="ECO:0000256" key="2">
    <source>
        <dbReference type="PIRSR" id="PIRSR601310-3"/>
    </source>
</evidence>
<dbReference type="OrthoDB" id="9784774at2"/>
<dbReference type="InterPro" id="IPR036265">
    <property type="entry name" value="HIT-like_sf"/>
</dbReference>
<evidence type="ECO:0000256" key="3">
    <source>
        <dbReference type="PROSITE-ProRule" id="PRU00464"/>
    </source>
</evidence>
<evidence type="ECO:0000259" key="4">
    <source>
        <dbReference type="PROSITE" id="PS51084"/>
    </source>
</evidence>
<dbReference type="EMBL" id="PJKA01000004">
    <property type="protein sequence ID" value="PNC19428.1"/>
    <property type="molecule type" value="Genomic_DNA"/>
</dbReference>
<gene>
    <name evidence="5" type="ORF">CXU22_02805</name>
</gene>
<feature type="active site" description="Tele-AMP-histidine intermediate" evidence="1">
    <location>
        <position position="100"/>
    </location>
</feature>
<evidence type="ECO:0000313" key="6">
    <source>
        <dbReference type="Proteomes" id="UP000236000"/>
    </source>
</evidence>
<dbReference type="GO" id="GO:0003824">
    <property type="term" value="F:catalytic activity"/>
    <property type="evidence" value="ECO:0007669"/>
    <property type="project" value="InterPro"/>
</dbReference>
<dbReference type="PANTHER" id="PTHR23089">
    <property type="entry name" value="HISTIDINE TRIAD HIT PROTEIN"/>
    <property type="match status" value="1"/>
</dbReference>
<dbReference type="Gene3D" id="3.30.428.10">
    <property type="entry name" value="HIT-like"/>
    <property type="match status" value="1"/>
</dbReference>